<proteinExistence type="inferred from homology"/>
<dbReference type="AlphaFoldDB" id="A0A4Q7E8S5"/>
<dbReference type="SUPFAM" id="SSF53756">
    <property type="entry name" value="UDP-Glycosyltransferase/glycogen phosphorylase"/>
    <property type="match status" value="1"/>
</dbReference>
<keyword evidence="5" id="KW-1185">Reference proteome</keyword>
<evidence type="ECO:0000256" key="2">
    <source>
        <dbReference type="ARBA" id="ARBA00022676"/>
    </source>
</evidence>
<dbReference type="OrthoDB" id="9802525at2"/>
<dbReference type="EMBL" id="QVFV01000002">
    <property type="protein sequence ID" value="RZM79600.1"/>
    <property type="molecule type" value="Genomic_DNA"/>
</dbReference>
<sequence>MSVHQEDVLQGQGSLVGFVFLSVFSVEGGIQSYVKDLLQAYVACPDTPPADIYLLRDRATDPNPFADNPKLKFYYSGQYKGNYGRLHLSWQLFQNLWFKQYERIVCGHILLSPLLQPLCQWFDTPLTMLLYGKEVWEPVSARQLRALQQARSIWINSRYTRDRSCVSNDLAPEKFHMLPCVVNGDIFTPGPPNPELVAQYDLAGCRVLMTVARLWSGDIYKGVDVTIRALPKILSQFPDVKYLVVGRGDDQPRLAQMAQDLGVAERVVFAGFVPDDLLVAHYRLADAYVMPSREGFGIVYLEAMACGVPTVSGDDDGSADPLQDGRVGWRVPYRDPEAVAAACIELLHGGDQRCDGEWLRQQTLEHFSPASLQRSLEQVLATS</sequence>
<evidence type="ECO:0000256" key="3">
    <source>
        <dbReference type="ARBA" id="ARBA00022679"/>
    </source>
</evidence>
<dbReference type="Gene3D" id="3.40.50.2000">
    <property type="entry name" value="Glycogen Phosphorylase B"/>
    <property type="match status" value="2"/>
</dbReference>
<comment type="caution">
    <text evidence="4">The sequence shown here is derived from an EMBL/GenBank/DDBJ whole genome shotgun (WGS) entry which is preliminary data.</text>
</comment>
<comment type="similarity">
    <text evidence="1">Belongs to the glycosyltransferase group 1 family. Glycosyltransferase 4 subfamily.</text>
</comment>
<keyword evidence="2" id="KW-0328">Glycosyltransferase</keyword>
<reference evidence="4 5" key="1">
    <citation type="submission" date="2018-11" db="EMBL/GenBank/DDBJ databases">
        <title>Whole genome sequencing of an environmental sample.</title>
        <authorList>
            <person name="Sarangi A.N."/>
            <person name="Singh D."/>
            <person name="Tripathy S."/>
        </authorList>
    </citation>
    <scope>NUCLEOTIDE SEQUENCE [LARGE SCALE GENOMIC DNA]</scope>
    <source>
        <strain evidence="4 5">Lakshadweep</strain>
    </source>
</reference>
<dbReference type="PANTHER" id="PTHR12526">
    <property type="entry name" value="GLYCOSYLTRANSFERASE"/>
    <property type="match status" value="1"/>
</dbReference>
<dbReference type="PANTHER" id="PTHR12526:SF640">
    <property type="entry name" value="COLANIC ACID BIOSYNTHESIS GLYCOSYLTRANSFERASE WCAL-RELATED"/>
    <property type="match status" value="1"/>
</dbReference>
<dbReference type="GO" id="GO:0016757">
    <property type="term" value="F:glycosyltransferase activity"/>
    <property type="evidence" value="ECO:0007669"/>
    <property type="project" value="UniProtKB-KW"/>
</dbReference>
<evidence type="ECO:0000256" key="1">
    <source>
        <dbReference type="ARBA" id="ARBA00009481"/>
    </source>
</evidence>
<evidence type="ECO:0000313" key="4">
    <source>
        <dbReference type="EMBL" id="RZM79600.1"/>
    </source>
</evidence>
<name>A0A4Q7E8S5_9CYAN</name>
<organism evidence="4 5">
    <name type="scientific">Leptolyngbya iicbica LK</name>
    <dbReference type="NCBI Taxonomy" id="2294035"/>
    <lineage>
        <taxon>Bacteria</taxon>
        <taxon>Bacillati</taxon>
        <taxon>Cyanobacteriota</taxon>
        <taxon>Cyanophyceae</taxon>
        <taxon>Leptolyngbyales</taxon>
        <taxon>Leptolyngbyaceae</taxon>
        <taxon>Leptolyngbya group</taxon>
        <taxon>Leptolyngbya</taxon>
        <taxon>Leptolyngbya iicbica</taxon>
    </lineage>
</organism>
<gene>
    <name evidence="4" type="ORF">DYY88_12880</name>
</gene>
<dbReference type="Proteomes" id="UP000292459">
    <property type="component" value="Unassembled WGS sequence"/>
</dbReference>
<dbReference type="Pfam" id="PF13692">
    <property type="entry name" value="Glyco_trans_1_4"/>
    <property type="match status" value="1"/>
</dbReference>
<protein>
    <submittedName>
        <fullName evidence="4">Glycosyltransferase family 4 protein</fullName>
    </submittedName>
</protein>
<evidence type="ECO:0000313" key="5">
    <source>
        <dbReference type="Proteomes" id="UP000292459"/>
    </source>
</evidence>
<dbReference type="CDD" id="cd03801">
    <property type="entry name" value="GT4_PimA-like"/>
    <property type="match status" value="1"/>
</dbReference>
<accession>A0A4Q7E8S5</accession>
<keyword evidence="3 4" id="KW-0808">Transferase</keyword>